<name>A0A2W5FDH0_9HYPH</name>
<proteinExistence type="predicted"/>
<accession>A0A2W5FDH0</accession>
<organism evidence="1 2">
    <name type="scientific">Agrobacterium fabrum</name>
    <dbReference type="NCBI Taxonomy" id="1176649"/>
    <lineage>
        <taxon>Bacteria</taxon>
        <taxon>Pseudomonadati</taxon>
        <taxon>Pseudomonadota</taxon>
        <taxon>Alphaproteobacteria</taxon>
        <taxon>Hyphomicrobiales</taxon>
        <taxon>Rhizobiaceae</taxon>
        <taxon>Rhizobium/Agrobacterium group</taxon>
        <taxon>Agrobacterium</taxon>
        <taxon>Agrobacterium tumefaciens complex</taxon>
    </lineage>
</organism>
<dbReference type="EMBL" id="QFOL01000004">
    <property type="protein sequence ID" value="PZP54081.1"/>
    <property type="molecule type" value="Genomic_DNA"/>
</dbReference>
<comment type="caution">
    <text evidence="1">The sequence shown here is derived from an EMBL/GenBank/DDBJ whole genome shotgun (WGS) entry which is preliminary data.</text>
</comment>
<dbReference type="AlphaFoldDB" id="A0A2W5FDH0"/>
<protein>
    <submittedName>
        <fullName evidence="1">Uncharacterized protein</fullName>
    </submittedName>
</protein>
<reference evidence="1 2" key="1">
    <citation type="submission" date="2017-08" db="EMBL/GenBank/DDBJ databases">
        <title>Infants hospitalized years apart are colonized by the same room-sourced microbial strains.</title>
        <authorList>
            <person name="Brooks B."/>
            <person name="Olm M.R."/>
            <person name="Firek B.A."/>
            <person name="Baker R."/>
            <person name="Thomas B.C."/>
            <person name="Morowitz M.J."/>
            <person name="Banfield J.F."/>
        </authorList>
    </citation>
    <scope>NUCLEOTIDE SEQUENCE [LARGE SCALE GENOMIC DNA]</scope>
    <source>
        <strain evidence="1">S2_009_000_R2_73</strain>
    </source>
</reference>
<evidence type="ECO:0000313" key="1">
    <source>
        <dbReference type="EMBL" id="PZP54081.1"/>
    </source>
</evidence>
<gene>
    <name evidence="1" type="ORF">DI595_01185</name>
</gene>
<sequence>MMTLLHRLHTIAAQRGDGLRPELLRMISPSSTWSAIDDAARAASVSVESERSEQQQARDRLSAEIVVLPARPR</sequence>
<dbReference type="Proteomes" id="UP000249769">
    <property type="component" value="Unassembled WGS sequence"/>
</dbReference>
<evidence type="ECO:0000313" key="2">
    <source>
        <dbReference type="Proteomes" id="UP000249769"/>
    </source>
</evidence>